<keyword evidence="1" id="KW-0677">Repeat</keyword>
<proteinExistence type="predicted"/>
<dbReference type="GO" id="GO:0004865">
    <property type="term" value="F:protein serine/threonine phosphatase inhibitor activity"/>
    <property type="evidence" value="ECO:0007669"/>
    <property type="project" value="TreeGrafter"/>
</dbReference>
<dbReference type="AlphaFoldDB" id="A0A2K9YD16"/>
<protein>
    <recommendedName>
        <fullName evidence="5">CBS domain-containing protein</fullName>
    </recommendedName>
</protein>
<feature type="region of interest" description="Disordered" evidence="4">
    <location>
        <begin position="387"/>
        <end position="431"/>
    </location>
</feature>
<feature type="region of interest" description="Disordered" evidence="4">
    <location>
        <begin position="1"/>
        <end position="64"/>
    </location>
</feature>
<dbReference type="PROSITE" id="PS51371">
    <property type="entry name" value="CBS"/>
    <property type="match status" value="1"/>
</dbReference>
<reference evidence="6" key="1">
    <citation type="submission" date="2017-12" db="EMBL/GenBank/DDBJ databases">
        <title>Genome Sequencing Reveals a Rich Biosynthetic Potential.</title>
        <authorList>
            <person name="Bertrand R.L."/>
            <person name="Abdel-Hameed M.E."/>
            <person name="Sorensen J.L."/>
        </authorList>
    </citation>
    <scope>NUCLEOTIDE SEQUENCE</scope>
</reference>
<dbReference type="SUPFAM" id="SSF54631">
    <property type="entry name" value="CBS-domain pair"/>
    <property type="match status" value="2"/>
</dbReference>
<dbReference type="GO" id="GO:0042149">
    <property type="term" value="P:cellular response to glucose starvation"/>
    <property type="evidence" value="ECO:0007669"/>
    <property type="project" value="TreeGrafter"/>
</dbReference>
<dbReference type="InterPro" id="IPR000644">
    <property type="entry name" value="CBS_dom"/>
</dbReference>
<evidence type="ECO:0000256" key="1">
    <source>
        <dbReference type="ARBA" id="ARBA00022737"/>
    </source>
</evidence>
<dbReference type="CDD" id="cd02205">
    <property type="entry name" value="CBS_pair_SF"/>
    <property type="match status" value="1"/>
</dbReference>
<feature type="compositionally biased region" description="Polar residues" evidence="4">
    <location>
        <begin position="21"/>
        <end position="37"/>
    </location>
</feature>
<dbReference type="InterPro" id="IPR046342">
    <property type="entry name" value="CBS_dom_sf"/>
</dbReference>
<sequence>MADETLRPTSSSSHASPAPQRTPSQTMRLSAPSQSPGHSHRHSFTESLRGVPPSPRANRQPSMSQGEIQAFLNNPPTAGSPDPRFAGRDWQHIKVGELVDPEDLRFVELDTGIEDATNLLAESGAPVLLIRTDKTEKSAVATFDYRDLTQYLLFATGQLFPDEEHLGVFQSLAKKAQQGQKIPLRDAKSLGTKEPFITLPHSADLSAAIETFGGGVHRIVILKEGTNHAVGILSQLRLVKFLWENGRSFPIIDQLYSKEIRELGIGAQSPITINGDKPLKEALVIMDNEGVSSLAVIDNQYNVVGNISNTDVKLLTKSSSAPLLENTCIHFISVILSTRGMNDGKDSYPVFHVHPHSTLAYTVAKLVATKAHRYLFFPYTQAPVQPRTENLSKDVGGRKPHSGQHSLLLSPHNARSRARTPPNTDLHLPSLGSPSATPLHLLFPSVTPLSTFIRHTLCFRIGTTRPTHVRPAFRRVRRRRGGSGEVVRVVRGAQRGLDNSDDGYIVASGI</sequence>
<evidence type="ECO:0000256" key="2">
    <source>
        <dbReference type="ARBA" id="ARBA00023122"/>
    </source>
</evidence>
<dbReference type="PANTHER" id="PTHR13780">
    <property type="entry name" value="AMP-ACTIVATED PROTEIN KINASE, GAMMA REGULATORY SUBUNIT"/>
    <property type="match status" value="1"/>
</dbReference>
<dbReference type="EMBL" id="MG777469">
    <property type="protein sequence ID" value="AUW30708.1"/>
    <property type="molecule type" value="Genomic_DNA"/>
</dbReference>
<dbReference type="InterPro" id="IPR050511">
    <property type="entry name" value="AMPK_gamma/SDS23_families"/>
</dbReference>
<accession>A0A2K9YD16</accession>
<dbReference type="SMART" id="SM00116">
    <property type="entry name" value="CBS"/>
    <property type="match status" value="2"/>
</dbReference>
<keyword evidence="2 3" id="KW-0129">CBS domain</keyword>
<name>A0A2K9YD16_CLAUC</name>
<evidence type="ECO:0000256" key="4">
    <source>
        <dbReference type="SAM" id="MobiDB-lite"/>
    </source>
</evidence>
<evidence type="ECO:0000256" key="3">
    <source>
        <dbReference type="PROSITE-ProRule" id="PRU00703"/>
    </source>
</evidence>
<feature type="compositionally biased region" description="Low complexity" evidence="4">
    <location>
        <begin position="10"/>
        <end position="19"/>
    </location>
</feature>
<evidence type="ECO:0000313" key="6">
    <source>
        <dbReference type="EMBL" id="AUW30708.1"/>
    </source>
</evidence>
<dbReference type="Pfam" id="PF00571">
    <property type="entry name" value="CBS"/>
    <property type="match status" value="2"/>
</dbReference>
<evidence type="ECO:0000259" key="5">
    <source>
        <dbReference type="PROSITE" id="PS51371"/>
    </source>
</evidence>
<organism evidence="6">
    <name type="scientific">Cladonia uncialis subsp. uncialis</name>
    <dbReference type="NCBI Taxonomy" id="180999"/>
    <lineage>
        <taxon>Eukaryota</taxon>
        <taxon>Fungi</taxon>
        <taxon>Dikarya</taxon>
        <taxon>Ascomycota</taxon>
        <taxon>Pezizomycotina</taxon>
        <taxon>Lecanoromycetes</taxon>
        <taxon>OSLEUM clade</taxon>
        <taxon>Lecanoromycetidae</taxon>
        <taxon>Lecanorales</taxon>
        <taxon>Lecanorineae</taxon>
        <taxon>Cladoniaceae</taxon>
        <taxon>Cladonia</taxon>
    </lineage>
</organism>
<dbReference type="PANTHER" id="PTHR13780:SF36">
    <property type="entry name" value="CBS DOMAIN-CONTAINING PROTEIN"/>
    <property type="match status" value="1"/>
</dbReference>
<feature type="domain" description="CBS" evidence="5">
    <location>
        <begin position="266"/>
        <end position="323"/>
    </location>
</feature>
<dbReference type="Gene3D" id="3.10.580.10">
    <property type="entry name" value="CBS-domain"/>
    <property type="match status" value="2"/>
</dbReference>